<dbReference type="EMBL" id="LAZR01000192">
    <property type="protein sequence ID" value="KKN82969.1"/>
    <property type="molecule type" value="Genomic_DNA"/>
</dbReference>
<evidence type="ECO:0000259" key="2">
    <source>
        <dbReference type="Pfam" id="PF13709"/>
    </source>
</evidence>
<feature type="domain" description="DUF4159" evidence="2">
    <location>
        <begin position="312"/>
        <end position="504"/>
    </location>
</feature>
<sequence>MRIATPRRWRRLAVVLVGAWVVAVAAPAAEPWSNPKAGRPPRAKPQRRSGGESFPPLPLPATPLRRTERKRQPAPPALVGMIDFSDVTGPGGDSAFATTQIDIERLMAVANKQLAIHYRYVPTSLSTFSWDPAELPLLYVTGWTPMPELSDALLTRLRRYLYDGGTLVVHAQCGRQAFRDSARRQIARLFPKRPLAAIDTDSPLFAAVHPIDKMRVRKNHEPFKAIPPYLEAVYLGSRPAVIYSPIDLNCGWDVVNHPIEGGTLYHQADATRLGVNLISVMLANFEYARAWGIEKRYHQQDDDARDRLVVGQLVHDGDWDPTPHGLVNLLKAIDAQTTVNVQFKRDAVTLAGAEAFSYPVLYVTGLRDFTLADDEVATLRKYLTNGGVLIADAAAGRKAFDAAFRREIKRVLPDADLAVLPADSPLYQMPFSIRHVAYSELVRSEKPNLRAPYLEGIELDGQLVVIYAPLSLSTGWEQLNYPFARSYQSPDALRVGVNAFTYALTH</sequence>
<accession>A0A0F9TUG4</accession>
<gene>
    <name evidence="3" type="ORF">LCGC14_0303840</name>
</gene>
<protein>
    <recommendedName>
        <fullName evidence="2">DUF4159 domain-containing protein</fullName>
    </recommendedName>
</protein>
<comment type="caution">
    <text evidence="3">The sequence shown here is derived from an EMBL/GenBank/DDBJ whole genome shotgun (WGS) entry which is preliminary data.</text>
</comment>
<reference evidence="3" key="1">
    <citation type="journal article" date="2015" name="Nature">
        <title>Complex archaea that bridge the gap between prokaryotes and eukaryotes.</title>
        <authorList>
            <person name="Spang A."/>
            <person name="Saw J.H."/>
            <person name="Jorgensen S.L."/>
            <person name="Zaremba-Niedzwiedzka K."/>
            <person name="Martijn J."/>
            <person name="Lind A.E."/>
            <person name="van Eijk R."/>
            <person name="Schleper C."/>
            <person name="Guy L."/>
            <person name="Ettema T.J."/>
        </authorList>
    </citation>
    <scope>NUCLEOTIDE SEQUENCE</scope>
</reference>
<evidence type="ECO:0000256" key="1">
    <source>
        <dbReference type="SAM" id="MobiDB-lite"/>
    </source>
</evidence>
<name>A0A0F9TUG4_9ZZZZ</name>
<organism evidence="3">
    <name type="scientific">marine sediment metagenome</name>
    <dbReference type="NCBI Taxonomy" id="412755"/>
    <lineage>
        <taxon>unclassified sequences</taxon>
        <taxon>metagenomes</taxon>
        <taxon>ecological metagenomes</taxon>
    </lineage>
</organism>
<evidence type="ECO:0000313" key="3">
    <source>
        <dbReference type="EMBL" id="KKN82969.1"/>
    </source>
</evidence>
<dbReference type="Pfam" id="PF13709">
    <property type="entry name" value="DUF4159"/>
    <property type="match status" value="2"/>
</dbReference>
<dbReference type="AlphaFoldDB" id="A0A0F9TUG4"/>
<dbReference type="Gene3D" id="3.40.50.12140">
    <property type="entry name" value="Domain of unknown function DUF4159"/>
    <property type="match status" value="2"/>
</dbReference>
<feature type="domain" description="DUF4159" evidence="2">
    <location>
        <begin position="103"/>
        <end position="281"/>
    </location>
</feature>
<proteinExistence type="predicted"/>
<dbReference type="InterPro" id="IPR025297">
    <property type="entry name" value="DUF4159"/>
</dbReference>
<feature type="region of interest" description="Disordered" evidence="1">
    <location>
        <begin position="31"/>
        <end position="75"/>
    </location>
</feature>